<dbReference type="PANTHER" id="PTHR24347">
    <property type="entry name" value="SERINE/THREONINE-PROTEIN KINASE"/>
    <property type="match status" value="1"/>
</dbReference>
<feature type="compositionally biased region" description="Basic and acidic residues" evidence="6">
    <location>
        <begin position="348"/>
        <end position="364"/>
    </location>
</feature>
<evidence type="ECO:0000256" key="1">
    <source>
        <dbReference type="ARBA" id="ARBA00022527"/>
    </source>
</evidence>
<keyword evidence="3" id="KW-0547">Nucleotide-binding</keyword>
<dbReference type="Proteomes" id="UP000684084">
    <property type="component" value="Unassembled WGS sequence"/>
</dbReference>
<dbReference type="EMBL" id="CAGKOT010000001">
    <property type="protein sequence ID" value="CAB5290993.1"/>
    <property type="molecule type" value="Genomic_DNA"/>
</dbReference>
<keyword evidence="5" id="KW-0067">ATP-binding</keyword>
<keyword evidence="2" id="KW-0808">Transferase</keyword>
<reference evidence="8" key="1">
    <citation type="submission" date="2020-05" db="EMBL/GenBank/DDBJ databases">
        <authorList>
            <person name="Rincon C."/>
            <person name="Sanders R I."/>
            <person name="Robbins C."/>
            <person name="Chaturvedi A."/>
        </authorList>
    </citation>
    <scope>NUCLEOTIDE SEQUENCE</scope>
    <source>
        <strain evidence="8">CHB12</strain>
    </source>
</reference>
<evidence type="ECO:0000256" key="2">
    <source>
        <dbReference type="ARBA" id="ARBA00022679"/>
    </source>
</evidence>
<name>A0A915YMA0_9GLOM</name>
<dbReference type="InterPro" id="IPR008271">
    <property type="entry name" value="Ser/Thr_kinase_AS"/>
</dbReference>
<comment type="caution">
    <text evidence="8">The sequence shown here is derived from an EMBL/GenBank/DDBJ whole genome shotgun (WGS) entry which is preliminary data.</text>
</comment>
<evidence type="ECO:0000256" key="6">
    <source>
        <dbReference type="SAM" id="MobiDB-lite"/>
    </source>
</evidence>
<dbReference type="PROSITE" id="PS00108">
    <property type="entry name" value="PROTEIN_KINASE_ST"/>
    <property type="match status" value="1"/>
</dbReference>
<feature type="region of interest" description="Disordered" evidence="6">
    <location>
        <begin position="342"/>
        <end position="364"/>
    </location>
</feature>
<evidence type="ECO:0000313" key="8">
    <source>
        <dbReference type="EMBL" id="CAB5290993.1"/>
    </source>
</evidence>
<dbReference type="CDD" id="cd05117">
    <property type="entry name" value="STKc_CAMK"/>
    <property type="match status" value="1"/>
</dbReference>
<evidence type="ECO:0000256" key="5">
    <source>
        <dbReference type="ARBA" id="ARBA00022840"/>
    </source>
</evidence>
<feature type="domain" description="Protein kinase" evidence="7">
    <location>
        <begin position="41"/>
        <end position="298"/>
    </location>
</feature>
<dbReference type="FunFam" id="1.10.510.10:FF:000026">
    <property type="entry name" value="Calcium/calmodulin-dependent protein kinase type 1"/>
    <property type="match status" value="1"/>
</dbReference>
<gene>
    <name evidence="8" type="ORF">CHRIB12_LOCUS69</name>
</gene>
<evidence type="ECO:0000313" key="9">
    <source>
        <dbReference type="Proteomes" id="UP000684084"/>
    </source>
</evidence>
<dbReference type="FunFam" id="3.30.200.20:FF:000315">
    <property type="entry name" value="Calcium-dependent protein kinase 3"/>
    <property type="match status" value="1"/>
</dbReference>
<dbReference type="OrthoDB" id="40902at2759"/>
<sequence>MGIADLLEQALNRGPQPESHEKKKYYKIGKTLGKYFTYYIALGEIYHCSGTYGSVKEATKITTGRKVAIKVINKNKIRHQESMVKQEMEILSQLDHPNIVKFFDWFESRGKYYLVFELAKGGELFDRLMDRGKFTERDAVDVIKTVLEAVKYLHEHHVVHRDLKPENLIYRDETDDSELVLADFGISKVISDDDDIMMTHCGTQLYAAPEIMKRMPYSKSVDLWSIGIITYYLLCGYHPFQARDSVAFFEEVTNARVKFENHFWRNVSEDAKDFIRALLNINPSERPTAAEALKHRWIVGDVAKDVDLLEDFIDNFNARKKFKKAVEVVQAANRLRTTQRFSSDFEEESNKSEEPKKRELHAVI</sequence>
<dbReference type="GO" id="GO:0004674">
    <property type="term" value="F:protein serine/threonine kinase activity"/>
    <property type="evidence" value="ECO:0007669"/>
    <property type="project" value="UniProtKB-KW"/>
</dbReference>
<dbReference type="AlphaFoldDB" id="A0A915YMA0"/>
<dbReference type="VEuPathDB" id="FungiDB:RhiirFUN_015474"/>
<evidence type="ECO:0000256" key="3">
    <source>
        <dbReference type="ARBA" id="ARBA00022741"/>
    </source>
</evidence>
<keyword evidence="4" id="KW-0418">Kinase</keyword>
<dbReference type="GO" id="GO:0005524">
    <property type="term" value="F:ATP binding"/>
    <property type="evidence" value="ECO:0007669"/>
    <property type="project" value="UniProtKB-KW"/>
</dbReference>
<proteinExistence type="predicted"/>
<dbReference type="PROSITE" id="PS50011">
    <property type="entry name" value="PROTEIN_KINASE_DOM"/>
    <property type="match status" value="1"/>
</dbReference>
<protein>
    <recommendedName>
        <fullName evidence="7">Protein kinase domain-containing protein</fullName>
    </recommendedName>
</protein>
<evidence type="ECO:0000256" key="4">
    <source>
        <dbReference type="ARBA" id="ARBA00022777"/>
    </source>
</evidence>
<accession>A0A915YMA0</accession>
<dbReference type="SMART" id="SM00220">
    <property type="entry name" value="S_TKc"/>
    <property type="match status" value="1"/>
</dbReference>
<organism evidence="8 9">
    <name type="scientific">Rhizophagus irregularis</name>
    <dbReference type="NCBI Taxonomy" id="588596"/>
    <lineage>
        <taxon>Eukaryota</taxon>
        <taxon>Fungi</taxon>
        <taxon>Fungi incertae sedis</taxon>
        <taxon>Mucoromycota</taxon>
        <taxon>Glomeromycotina</taxon>
        <taxon>Glomeromycetes</taxon>
        <taxon>Glomerales</taxon>
        <taxon>Glomeraceae</taxon>
        <taxon>Rhizophagus</taxon>
    </lineage>
</organism>
<keyword evidence="1" id="KW-0723">Serine/threonine-protein kinase</keyword>
<evidence type="ECO:0000259" key="7">
    <source>
        <dbReference type="PROSITE" id="PS50011"/>
    </source>
</evidence>
<dbReference type="InterPro" id="IPR000719">
    <property type="entry name" value="Prot_kinase_dom"/>
</dbReference>
<dbReference type="Pfam" id="PF00069">
    <property type="entry name" value="Pkinase"/>
    <property type="match status" value="1"/>
</dbReference>